<organism evidence="3 4">
    <name type="scientific">Nocardioides caricicola</name>
    <dbReference type="NCBI Taxonomy" id="634770"/>
    <lineage>
        <taxon>Bacteria</taxon>
        <taxon>Bacillati</taxon>
        <taxon>Actinomycetota</taxon>
        <taxon>Actinomycetes</taxon>
        <taxon>Propionibacteriales</taxon>
        <taxon>Nocardioidaceae</taxon>
        <taxon>Nocardioides</taxon>
    </lineage>
</organism>
<sequence length="76" mass="8183">MGIGIGIFLIVLGLIGVTGAVTLPDAIQDNIATETLGWIFLIVGIIAIVLALVMNQQRQKATYVEERRVDPQPPAR</sequence>
<dbReference type="Pfam" id="PF20059">
    <property type="entry name" value="DUF6458"/>
    <property type="match status" value="1"/>
</dbReference>
<evidence type="ECO:0000313" key="4">
    <source>
        <dbReference type="Proteomes" id="UP001595956"/>
    </source>
</evidence>
<name>A0ABW0MVT5_9ACTN</name>
<evidence type="ECO:0000313" key="3">
    <source>
        <dbReference type="EMBL" id="MFC5492049.1"/>
    </source>
</evidence>
<evidence type="ECO:0000259" key="2">
    <source>
        <dbReference type="Pfam" id="PF20059"/>
    </source>
</evidence>
<dbReference type="Proteomes" id="UP001595956">
    <property type="component" value="Unassembled WGS sequence"/>
</dbReference>
<feature type="domain" description="DUF6458" evidence="2">
    <location>
        <begin position="1"/>
        <end position="62"/>
    </location>
</feature>
<accession>A0ABW0MVT5</accession>
<reference evidence="4" key="1">
    <citation type="journal article" date="2019" name="Int. J. Syst. Evol. Microbiol.">
        <title>The Global Catalogue of Microorganisms (GCM) 10K type strain sequencing project: providing services to taxonomists for standard genome sequencing and annotation.</title>
        <authorList>
            <consortium name="The Broad Institute Genomics Platform"/>
            <consortium name="The Broad Institute Genome Sequencing Center for Infectious Disease"/>
            <person name="Wu L."/>
            <person name="Ma J."/>
        </authorList>
    </citation>
    <scope>NUCLEOTIDE SEQUENCE [LARGE SCALE GENOMIC DNA]</scope>
    <source>
        <strain evidence="4">KACC 13778</strain>
    </source>
</reference>
<keyword evidence="1" id="KW-0812">Transmembrane</keyword>
<keyword evidence="4" id="KW-1185">Reference proteome</keyword>
<protein>
    <submittedName>
        <fullName evidence="3">DUF6458 family protein</fullName>
    </submittedName>
</protein>
<evidence type="ECO:0000256" key="1">
    <source>
        <dbReference type="SAM" id="Phobius"/>
    </source>
</evidence>
<keyword evidence="1" id="KW-0472">Membrane</keyword>
<gene>
    <name evidence="3" type="ORF">ACFPKY_03005</name>
</gene>
<feature type="transmembrane region" description="Helical" evidence="1">
    <location>
        <begin position="36"/>
        <end position="54"/>
    </location>
</feature>
<dbReference type="RefSeq" id="WP_345177474.1">
    <property type="nucleotide sequence ID" value="NZ_BAABFQ010000006.1"/>
</dbReference>
<dbReference type="EMBL" id="JBHSMD010000001">
    <property type="protein sequence ID" value="MFC5492049.1"/>
    <property type="molecule type" value="Genomic_DNA"/>
</dbReference>
<comment type="caution">
    <text evidence="3">The sequence shown here is derived from an EMBL/GenBank/DDBJ whole genome shotgun (WGS) entry which is preliminary data.</text>
</comment>
<proteinExistence type="predicted"/>
<keyword evidence="1" id="KW-1133">Transmembrane helix</keyword>
<dbReference type="InterPro" id="IPR045597">
    <property type="entry name" value="DUF6458"/>
</dbReference>